<feature type="transmembrane region" description="Helical" evidence="2">
    <location>
        <begin position="366"/>
        <end position="388"/>
    </location>
</feature>
<evidence type="ECO:0000256" key="2">
    <source>
        <dbReference type="SAM" id="Phobius"/>
    </source>
</evidence>
<keyword evidence="2" id="KW-1133">Transmembrane helix</keyword>
<dbReference type="PANTHER" id="PTHR33868">
    <property type="entry name" value="EXPRESSED PROTEIN"/>
    <property type="match status" value="1"/>
</dbReference>
<keyword evidence="4" id="KW-1185">Reference proteome</keyword>
<keyword evidence="2" id="KW-0812">Transmembrane</keyword>
<feature type="region of interest" description="Disordered" evidence="1">
    <location>
        <begin position="230"/>
        <end position="267"/>
    </location>
</feature>
<dbReference type="EMBL" id="LR999454">
    <property type="protein sequence ID" value="CAE6053966.1"/>
    <property type="molecule type" value="Genomic_DNA"/>
</dbReference>
<feature type="compositionally biased region" description="Basic and acidic residues" evidence="1">
    <location>
        <begin position="113"/>
        <end position="127"/>
    </location>
</feature>
<protein>
    <recommendedName>
        <fullName evidence="5">Transmembrane protein</fullName>
    </recommendedName>
</protein>
<sequence>MAAAEARAVWQRTVNRCFVQEDAKRAPKLTYCQSTSSSSPASTKQVEDSGSSPRVSVDPRKQSSCAGFMPLHRNPNFPDLLPHNTRLWSHHHHHHFQVNKMPLEAEVNSQGVSEKKSELGAGEKEGKSFNSESFQEFVELMETRESYGSTGCDESSEKKLNELSFDPSSPWNPLSSEKAGPWWRTTDKDELASLVAQRSLDYVENCDLPTPQKMKRSYYGSPRGFDSDGLRDFSVSGQTIPDHGPSRGSSCKNRTEASSESDLSKSELLEALRHSQTRAREAENMAKEAYAEKEHLLKILFKQASELFGYKQWLQLLQLEALYLQIKNKKIENKDSNEPAVSIPWSNGKARKPRRKKRSKRGKPNGAKYAVGLALGMSLVGAGLLLGWTVGWMQMLSF</sequence>
<dbReference type="AlphaFoldDB" id="A0A8S2A6H6"/>
<feature type="compositionally biased region" description="Basic and acidic residues" evidence="1">
    <location>
        <begin position="253"/>
        <end position="267"/>
    </location>
</feature>
<organism evidence="3 4">
    <name type="scientific">Arabidopsis arenosa</name>
    <name type="common">Sand rock-cress</name>
    <name type="synonym">Cardaminopsis arenosa</name>
    <dbReference type="NCBI Taxonomy" id="38785"/>
    <lineage>
        <taxon>Eukaryota</taxon>
        <taxon>Viridiplantae</taxon>
        <taxon>Streptophyta</taxon>
        <taxon>Embryophyta</taxon>
        <taxon>Tracheophyta</taxon>
        <taxon>Spermatophyta</taxon>
        <taxon>Magnoliopsida</taxon>
        <taxon>eudicotyledons</taxon>
        <taxon>Gunneridae</taxon>
        <taxon>Pentapetalae</taxon>
        <taxon>rosids</taxon>
        <taxon>malvids</taxon>
        <taxon>Brassicales</taxon>
        <taxon>Brassicaceae</taxon>
        <taxon>Camelineae</taxon>
        <taxon>Arabidopsis</taxon>
    </lineage>
</organism>
<proteinExistence type="predicted"/>
<feature type="compositionally biased region" description="Basic residues" evidence="1">
    <location>
        <begin position="349"/>
        <end position="363"/>
    </location>
</feature>
<feature type="region of interest" description="Disordered" evidence="1">
    <location>
        <begin position="336"/>
        <end position="365"/>
    </location>
</feature>
<evidence type="ECO:0000256" key="1">
    <source>
        <dbReference type="SAM" id="MobiDB-lite"/>
    </source>
</evidence>
<name>A0A8S2A6H6_ARAAE</name>
<keyword evidence="2" id="KW-0472">Membrane</keyword>
<evidence type="ECO:0000313" key="4">
    <source>
        <dbReference type="Proteomes" id="UP000682877"/>
    </source>
</evidence>
<feature type="region of interest" description="Disordered" evidence="1">
    <location>
        <begin position="29"/>
        <end position="62"/>
    </location>
</feature>
<dbReference type="Proteomes" id="UP000682877">
    <property type="component" value="Chromosome 4"/>
</dbReference>
<gene>
    <name evidence="3" type="ORF">AARE701A_LOCUS11605</name>
</gene>
<feature type="compositionally biased region" description="Low complexity" evidence="1">
    <location>
        <begin position="34"/>
        <end position="43"/>
    </location>
</feature>
<evidence type="ECO:0000313" key="3">
    <source>
        <dbReference type="EMBL" id="CAE6053966.1"/>
    </source>
</evidence>
<feature type="region of interest" description="Disordered" evidence="1">
    <location>
        <begin position="109"/>
        <end position="130"/>
    </location>
</feature>
<evidence type="ECO:0008006" key="5">
    <source>
        <dbReference type="Google" id="ProtNLM"/>
    </source>
</evidence>
<reference evidence="3" key="1">
    <citation type="submission" date="2021-01" db="EMBL/GenBank/DDBJ databases">
        <authorList>
            <person name="Bezrukov I."/>
        </authorList>
    </citation>
    <scope>NUCLEOTIDE SEQUENCE</scope>
</reference>
<accession>A0A8S2A6H6</accession>
<dbReference type="PANTHER" id="PTHR33868:SF2">
    <property type="entry name" value="EXPRESSED PROTEIN"/>
    <property type="match status" value="1"/>
</dbReference>